<reference evidence="7" key="1">
    <citation type="submission" date="2025-08" db="UniProtKB">
        <authorList>
            <consortium name="Ensembl"/>
        </authorList>
    </citation>
    <scope>IDENTIFICATION</scope>
</reference>
<dbReference type="GeneTree" id="ENSGT00950000183127"/>
<evidence type="ECO:0000313" key="7">
    <source>
        <dbReference type="Ensembl" id="ENSHBUP00000003521.1"/>
    </source>
</evidence>
<dbReference type="InterPro" id="IPR011162">
    <property type="entry name" value="MHC_I/II-like_Ag-recog"/>
</dbReference>
<keyword evidence="3 5" id="KW-1133">Transmembrane helix</keyword>
<dbReference type="STRING" id="8153.ENSHBUP00000003521"/>
<dbReference type="Ensembl" id="ENSHBUT00000010246.1">
    <property type="protein sequence ID" value="ENSHBUP00000003521.1"/>
    <property type="gene ID" value="ENSHBUG00000004864.1"/>
</dbReference>
<evidence type="ECO:0000313" key="8">
    <source>
        <dbReference type="Proteomes" id="UP000264840"/>
    </source>
</evidence>
<dbReference type="AlphaFoldDB" id="A0A3Q3BPE2"/>
<evidence type="ECO:0000256" key="2">
    <source>
        <dbReference type="ARBA" id="ARBA00022692"/>
    </source>
</evidence>
<reference evidence="7" key="2">
    <citation type="submission" date="2025-09" db="UniProtKB">
        <authorList>
            <consortium name="Ensembl"/>
        </authorList>
    </citation>
    <scope>IDENTIFICATION</scope>
</reference>
<dbReference type="InterPro" id="IPR036179">
    <property type="entry name" value="Ig-like_dom_sf"/>
</dbReference>
<keyword evidence="8" id="KW-1185">Reference proteome</keyword>
<dbReference type="InterPro" id="IPR003597">
    <property type="entry name" value="Ig_C1-set"/>
</dbReference>
<keyword evidence="4" id="KW-0325">Glycoprotein</keyword>
<evidence type="ECO:0000256" key="5">
    <source>
        <dbReference type="SAM" id="Phobius"/>
    </source>
</evidence>
<dbReference type="InterPro" id="IPR013783">
    <property type="entry name" value="Ig-like_fold"/>
</dbReference>
<feature type="transmembrane region" description="Helical" evidence="5">
    <location>
        <begin position="217"/>
        <end position="238"/>
    </location>
</feature>
<evidence type="ECO:0000259" key="6">
    <source>
        <dbReference type="PROSITE" id="PS50835"/>
    </source>
</evidence>
<dbReference type="InterPro" id="IPR014745">
    <property type="entry name" value="MHC_II_a/b_N"/>
</dbReference>
<dbReference type="GO" id="GO:0019882">
    <property type="term" value="P:antigen processing and presentation"/>
    <property type="evidence" value="ECO:0007669"/>
    <property type="project" value="InterPro"/>
</dbReference>
<comment type="subcellular location">
    <subcellularLocation>
        <location evidence="1">Membrane</location>
        <topology evidence="1">Single-pass type I membrane protein</topology>
    </subcellularLocation>
</comment>
<dbReference type="Gene3D" id="3.10.320.10">
    <property type="entry name" value="Class II Histocompatibility Antigen, M Beta Chain, Chain B, domain 1"/>
    <property type="match status" value="1"/>
</dbReference>
<dbReference type="SUPFAM" id="SSF48726">
    <property type="entry name" value="Immunoglobulin"/>
    <property type="match status" value="1"/>
</dbReference>
<dbReference type="PROSITE" id="PS50835">
    <property type="entry name" value="IG_LIKE"/>
    <property type="match status" value="1"/>
</dbReference>
<dbReference type="PANTHER" id="PTHR19944:SF99">
    <property type="entry name" value="HLA CLASS II HISTOCOMPATIBILITY ANTIGEN, DRB1 BETA CHAIN"/>
    <property type="match status" value="1"/>
</dbReference>
<keyword evidence="5" id="KW-0472">Membrane</keyword>
<accession>A0A3Q3BPE2</accession>
<dbReference type="Proteomes" id="UP000264840">
    <property type="component" value="Unplaced"/>
</dbReference>
<evidence type="ECO:0000256" key="1">
    <source>
        <dbReference type="ARBA" id="ARBA00004479"/>
    </source>
</evidence>
<proteinExistence type="predicted"/>
<feature type="domain" description="Ig-like" evidence="6">
    <location>
        <begin position="114"/>
        <end position="194"/>
    </location>
</feature>
<dbReference type="InterPro" id="IPR050160">
    <property type="entry name" value="MHC/Immunoglobulin"/>
</dbReference>
<dbReference type="Pfam" id="PF07654">
    <property type="entry name" value="C1-set"/>
    <property type="match status" value="1"/>
</dbReference>
<dbReference type="SUPFAM" id="SSF54452">
    <property type="entry name" value="MHC antigen-recognition domain"/>
    <property type="match status" value="1"/>
</dbReference>
<protein>
    <submittedName>
        <fullName evidence="7">Class II histocompatibility antigen, B-L beta chain-like</fullName>
    </submittedName>
</protein>
<dbReference type="SMART" id="SM00407">
    <property type="entry name" value="IGc1"/>
    <property type="match status" value="1"/>
</dbReference>
<dbReference type="GO" id="GO:0042613">
    <property type="term" value="C:MHC class II protein complex"/>
    <property type="evidence" value="ECO:0007669"/>
    <property type="project" value="InterPro"/>
</dbReference>
<name>A0A3Q3BPE2_HAPBU</name>
<evidence type="ECO:0000256" key="3">
    <source>
        <dbReference type="ARBA" id="ARBA00022989"/>
    </source>
</evidence>
<dbReference type="PANTHER" id="PTHR19944">
    <property type="entry name" value="MHC CLASS II-RELATED"/>
    <property type="match status" value="1"/>
</dbReference>
<evidence type="ECO:0000256" key="4">
    <source>
        <dbReference type="ARBA" id="ARBA00023180"/>
    </source>
</evidence>
<sequence length="293" mass="33663">CSLPSNIYMICLTMRKLSFLTDEDFYQVRACCTFKGPHFEKTEYILTSIFNKNLMMEYNSTRGNWTGFTAYSIEAAKWWNRDPFDALTRKIERKLLCTDTSDLIQSIYNLTTIPTVRLKSVKRPNGEHASTLVCSAYNFYPKQIRMMWMRNGQEVTTDVSYSDVMPDGDWYYQTHSYLEYIPTSAEKIACMVEHLGLSEPMFVVWDPSLPVEQRTQIAVGLCGLVTGFVIAISGIIYYNKKSAAYITVCQSKEFGRSVHNVTYSDLRLKASVCPALSNFHDFVSLTFCFQENP</sequence>
<keyword evidence="2 5" id="KW-0812">Transmembrane</keyword>
<dbReference type="GO" id="GO:0006955">
    <property type="term" value="P:immune response"/>
    <property type="evidence" value="ECO:0007669"/>
    <property type="project" value="InterPro"/>
</dbReference>
<organism evidence="7 8">
    <name type="scientific">Haplochromis burtoni</name>
    <name type="common">Burton's mouthbrooder</name>
    <name type="synonym">Chromis burtoni</name>
    <dbReference type="NCBI Taxonomy" id="8153"/>
    <lineage>
        <taxon>Eukaryota</taxon>
        <taxon>Metazoa</taxon>
        <taxon>Chordata</taxon>
        <taxon>Craniata</taxon>
        <taxon>Vertebrata</taxon>
        <taxon>Euteleostomi</taxon>
        <taxon>Actinopterygii</taxon>
        <taxon>Neopterygii</taxon>
        <taxon>Teleostei</taxon>
        <taxon>Neoteleostei</taxon>
        <taxon>Acanthomorphata</taxon>
        <taxon>Ovalentaria</taxon>
        <taxon>Cichlomorphae</taxon>
        <taxon>Cichliformes</taxon>
        <taxon>Cichlidae</taxon>
        <taxon>African cichlids</taxon>
        <taxon>Pseudocrenilabrinae</taxon>
        <taxon>Haplochromini</taxon>
        <taxon>Haplochromis</taxon>
    </lineage>
</organism>
<dbReference type="InterPro" id="IPR007110">
    <property type="entry name" value="Ig-like_dom"/>
</dbReference>
<dbReference type="Gene3D" id="2.60.40.10">
    <property type="entry name" value="Immunoglobulins"/>
    <property type="match status" value="1"/>
</dbReference>